<evidence type="ECO:0000313" key="12">
    <source>
        <dbReference type="Proteomes" id="UP001230951"/>
    </source>
</evidence>
<feature type="transmembrane region" description="Helical" evidence="7">
    <location>
        <begin position="221"/>
        <end position="249"/>
    </location>
</feature>
<dbReference type="GO" id="GO:0015871">
    <property type="term" value="P:choline transport"/>
    <property type="evidence" value="ECO:0007669"/>
    <property type="project" value="TreeGrafter"/>
</dbReference>
<dbReference type="Proteomes" id="UP001242995">
    <property type="component" value="Unassembled WGS sequence"/>
</dbReference>
<feature type="domain" description="ABC transmembrane type-1" evidence="9">
    <location>
        <begin position="174"/>
        <end position="353"/>
    </location>
</feature>
<feature type="transmembrane region" description="Helical" evidence="7">
    <location>
        <begin position="661"/>
        <end position="679"/>
    </location>
</feature>
<sequence>MSIATERPNRRRPSGGARSNSPGRTPATPSGGPAVLGFCRRHWRPVSLVGIGVVWLGLWATLMGVDTLELGGADKTDFQLWLNSVRDAFDSARTNSFVFQHIVQPVTDGINGLVTFLQGIFSQASDGRPVPEIGWLGVVALLAWLALAFAGVRSMLLVGVCVLLFGFFGYWAQSIDTLIVTFFAVGICTVAGLPLGIVMARSRRVSAAVSPLLDLMQTLPSFAYLAPLALVFGIGPAAAIVTTIIYSLPPLVRITEHGIRGVSPATLEAVTSMGSTPWQALVKVQLPMARRTIVVGINQCTMAALSMATIAALINGPGLGTPVLQALQSLDVGSAFVSGLAIVLMAIMLDRTTTRASERSGIEARMQRGSGEGQTGTFGGRQMRRTTIIASAVVAAVAIYLSHIYLALSKFPASPDLGTPLAKAVSAATDWTVGTFSGFTEWLKDTVTALLVDPLQSVLAQSPWWAMALALLGIAFVLAGLRAATVTIVCEAVILGSGLWNESMKTLATTLVAAFVVIIVAVCLGVWMGRSKPADSVIRPVLDAFQTIPSFVYLVPALALFGPTRFTAIAAAFAYGVPIATKLVADGVRGVSPVAVEAAESLGTTSWQMIAKVQLPMARAAVVLAANQGLLYVLSMVVVGGLVGGGGLGYLVVAGFSQSQLFGKGLAAGIAITALGVMLDRITQHATARFGSTR</sequence>
<dbReference type="InterPro" id="IPR035906">
    <property type="entry name" value="MetI-like_sf"/>
</dbReference>
<evidence type="ECO:0000256" key="5">
    <source>
        <dbReference type="ARBA" id="ARBA00022989"/>
    </source>
</evidence>
<feature type="transmembrane region" description="Helical" evidence="7">
    <location>
        <begin position="46"/>
        <end position="65"/>
    </location>
</feature>
<dbReference type="PANTHER" id="PTHR47737">
    <property type="entry name" value="GLYCINE BETAINE/PROLINE BETAINE TRANSPORT SYSTEM PERMEASE PROTEIN PROW"/>
    <property type="match status" value="1"/>
</dbReference>
<dbReference type="EMBL" id="JAUSRG010000002">
    <property type="protein sequence ID" value="MDP9904453.1"/>
    <property type="molecule type" value="Genomic_DNA"/>
</dbReference>
<protein>
    <submittedName>
        <fullName evidence="10">Glycine betaine/proline transport system permease protein</fullName>
    </submittedName>
</protein>
<keyword evidence="12" id="KW-1185">Reference proteome</keyword>
<dbReference type="PANTHER" id="PTHR47737:SF1">
    <property type="entry name" value="GLYCINE BETAINE_PROLINE BETAINE TRANSPORT SYSTEM PERMEASE PROTEIN PROW"/>
    <property type="match status" value="1"/>
</dbReference>
<feature type="transmembrane region" description="Helical" evidence="7">
    <location>
        <begin position="326"/>
        <end position="349"/>
    </location>
</feature>
<dbReference type="GO" id="GO:0015226">
    <property type="term" value="F:carnitine transmembrane transporter activity"/>
    <property type="evidence" value="ECO:0007669"/>
    <property type="project" value="TreeGrafter"/>
</dbReference>
<feature type="domain" description="ABC transmembrane type-1" evidence="9">
    <location>
        <begin position="503"/>
        <end position="683"/>
    </location>
</feature>
<feature type="transmembrane region" description="Helical" evidence="7">
    <location>
        <begin position="629"/>
        <end position="655"/>
    </location>
</feature>
<dbReference type="FunFam" id="1.10.3720.10:FF:000001">
    <property type="entry name" value="Glycine betaine ABC transporter, permease"/>
    <property type="match status" value="1"/>
</dbReference>
<feature type="transmembrane region" description="Helical" evidence="7">
    <location>
        <begin position="293"/>
        <end position="314"/>
    </location>
</feature>
<evidence type="ECO:0000256" key="2">
    <source>
        <dbReference type="ARBA" id="ARBA00022448"/>
    </source>
</evidence>
<gene>
    <name evidence="10" type="ORF">J2S90_001399</name>
    <name evidence="11" type="ORF">J2S93_000301</name>
</gene>
<dbReference type="CDD" id="cd06261">
    <property type="entry name" value="TM_PBP2"/>
    <property type="match status" value="2"/>
</dbReference>
<keyword evidence="4 7" id="KW-0812">Transmembrane</keyword>
<dbReference type="AlphaFoldDB" id="A0AAW8DD74"/>
<feature type="region of interest" description="Disordered" evidence="8">
    <location>
        <begin position="1"/>
        <end position="32"/>
    </location>
</feature>
<dbReference type="GO" id="GO:0043190">
    <property type="term" value="C:ATP-binding cassette (ABC) transporter complex"/>
    <property type="evidence" value="ECO:0007669"/>
    <property type="project" value="TreeGrafter"/>
</dbReference>
<evidence type="ECO:0000256" key="8">
    <source>
        <dbReference type="SAM" id="MobiDB-lite"/>
    </source>
</evidence>
<reference evidence="10 12" key="1">
    <citation type="submission" date="2023-07" db="EMBL/GenBank/DDBJ databases">
        <title>Sorghum-associated microbial communities from plants grown in Nebraska, USA.</title>
        <authorList>
            <person name="Schachtman D."/>
        </authorList>
    </citation>
    <scope>NUCLEOTIDE SEQUENCE</scope>
    <source>
        <strain evidence="10">DS1006</strain>
        <strain evidence="11 12">DS1016</strain>
    </source>
</reference>
<feature type="transmembrane region" description="Helical" evidence="7">
    <location>
        <begin position="507"/>
        <end position="528"/>
    </location>
</feature>
<name>A0AAW8DD74_9MICC</name>
<dbReference type="Gene3D" id="1.10.3720.10">
    <property type="entry name" value="MetI-like"/>
    <property type="match status" value="2"/>
</dbReference>
<evidence type="ECO:0000256" key="3">
    <source>
        <dbReference type="ARBA" id="ARBA00022475"/>
    </source>
</evidence>
<evidence type="ECO:0000256" key="7">
    <source>
        <dbReference type="RuleBase" id="RU363032"/>
    </source>
</evidence>
<dbReference type="PROSITE" id="PS50928">
    <property type="entry name" value="ABC_TM1"/>
    <property type="match status" value="2"/>
</dbReference>
<evidence type="ECO:0000259" key="9">
    <source>
        <dbReference type="PROSITE" id="PS50928"/>
    </source>
</evidence>
<dbReference type="Proteomes" id="UP001230951">
    <property type="component" value="Unassembled WGS sequence"/>
</dbReference>
<dbReference type="GO" id="GO:0031460">
    <property type="term" value="P:glycine betaine transport"/>
    <property type="evidence" value="ECO:0007669"/>
    <property type="project" value="TreeGrafter"/>
</dbReference>
<organism evidence="10 13">
    <name type="scientific">Arthrobacter bambusae</name>
    <dbReference type="NCBI Taxonomy" id="1338426"/>
    <lineage>
        <taxon>Bacteria</taxon>
        <taxon>Bacillati</taxon>
        <taxon>Actinomycetota</taxon>
        <taxon>Actinomycetes</taxon>
        <taxon>Micrococcales</taxon>
        <taxon>Micrococcaceae</taxon>
        <taxon>Arthrobacter</taxon>
    </lineage>
</organism>
<dbReference type="Pfam" id="PF00528">
    <property type="entry name" value="BPD_transp_1"/>
    <property type="match status" value="2"/>
</dbReference>
<proteinExistence type="inferred from homology"/>
<feature type="transmembrane region" description="Helical" evidence="7">
    <location>
        <begin position="178"/>
        <end position="200"/>
    </location>
</feature>
<keyword evidence="5 7" id="KW-1133">Transmembrane helix</keyword>
<evidence type="ECO:0000256" key="4">
    <source>
        <dbReference type="ARBA" id="ARBA00022692"/>
    </source>
</evidence>
<keyword evidence="2 7" id="KW-0813">Transport</keyword>
<feature type="region of interest" description="Disordered" evidence="8">
    <location>
        <begin position="358"/>
        <end position="377"/>
    </location>
</feature>
<comment type="similarity">
    <text evidence="7">Belongs to the binding-protein-dependent transport system permease family.</text>
</comment>
<feature type="transmembrane region" description="Helical" evidence="7">
    <location>
        <begin position="155"/>
        <end position="172"/>
    </location>
</feature>
<evidence type="ECO:0000256" key="6">
    <source>
        <dbReference type="ARBA" id="ARBA00023136"/>
    </source>
</evidence>
<keyword evidence="3" id="KW-1003">Cell membrane</keyword>
<dbReference type="RefSeq" id="WP_306960112.1">
    <property type="nucleotide sequence ID" value="NZ_JAUSRG010000002.1"/>
</dbReference>
<feature type="transmembrane region" description="Helical" evidence="7">
    <location>
        <begin position="548"/>
        <end position="575"/>
    </location>
</feature>
<evidence type="ECO:0000256" key="1">
    <source>
        <dbReference type="ARBA" id="ARBA00004141"/>
    </source>
</evidence>
<keyword evidence="6 7" id="KW-0472">Membrane</keyword>
<feature type="transmembrane region" description="Helical" evidence="7">
    <location>
        <begin position="464"/>
        <end position="495"/>
    </location>
</feature>
<evidence type="ECO:0000313" key="11">
    <source>
        <dbReference type="EMBL" id="MDQ0178894.1"/>
    </source>
</evidence>
<comment type="caution">
    <text evidence="10">The sequence shown here is derived from an EMBL/GenBank/DDBJ whole genome shotgun (WGS) entry which is preliminary data.</text>
</comment>
<evidence type="ECO:0000313" key="13">
    <source>
        <dbReference type="Proteomes" id="UP001242995"/>
    </source>
</evidence>
<evidence type="ECO:0000313" key="10">
    <source>
        <dbReference type="EMBL" id="MDP9904453.1"/>
    </source>
</evidence>
<feature type="transmembrane region" description="Helical" evidence="7">
    <location>
        <begin position="388"/>
        <end position="408"/>
    </location>
</feature>
<dbReference type="EMBL" id="JAUSTF010000001">
    <property type="protein sequence ID" value="MDQ0178894.1"/>
    <property type="molecule type" value="Genomic_DNA"/>
</dbReference>
<accession>A0AAW8DD74</accession>
<dbReference type="SUPFAM" id="SSF161098">
    <property type="entry name" value="MetI-like"/>
    <property type="match status" value="2"/>
</dbReference>
<dbReference type="GO" id="GO:0005275">
    <property type="term" value="F:amine transmembrane transporter activity"/>
    <property type="evidence" value="ECO:0007669"/>
    <property type="project" value="TreeGrafter"/>
</dbReference>
<comment type="subcellular location">
    <subcellularLocation>
        <location evidence="7">Cell membrane</location>
        <topology evidence="7">Multi-pass membrane protein</topology>
    </subcellularLocation>
    <subcellularLocation>
        <location evidence="1">Membrane</location>
        <topology evidence="1">Multi-pass membrane protein</topology>
    </subcellularLocation>
</comment>
<dbReference type="InterPro" id="IPR000515">
    <property type="entry name" value="MetI-like"/>
</dbReference>